<evidence type="ECO:0000256" key="1">
    <source>
        <dbReference type="SAM" id="MobiDB-lite"/>
    </source>
</evidence>
<dbReference type="GO" id="GO:0017025">
    <property type="term" value="F:TBP-class protein binding"/>
    <property type="evidence" value="ECO:0007669"/>
    <property type="project" value="TreeGrafter"/>
</dbReference>
<dbReference type="GO" id="GO:0070860">
    <property type="term" value="C:RNA polymerase I core factor complex"/>
    <property type="evidence" value="ECO:0007669"/>
    <property type="project" value="TreeGrafter"/>
</dbReference>
<dbReference type="EMBL" id="KV750268">
    <property type="protein sequence ID" value="OCL05504.1"/>
    <property type="molecule type" value="Genomic_DNA"/>
</dbReference>
<feature type="region of interest" description="Disordered" evidence="1">
    <location>
        <begin position="200"/>
        <end position="225"/>
    </location>
</feature>
<reference evidence="2 3" key="1">
    <citation type="journal article" date="2016" name="Nat. Commun.">
        <title>Ectomycorrhizal ecology is imprinted in the genome of the dominant symbiotic fungus Cenococcum geophilum.</title>
        <authorList>
            <consortium name="DOE Joint Genome Institute"/>
            <person name="Peter M."/>
            <person name="Kohler A."/>
            <person name="Ohm R.A."/>
            <person name="Kuo A."/>
            <person name="Krutzmann J."/>
            <person name="Morin E."/>
            <person name="Arend M."/>
            <person name="Barry K.W."/>
            <person name="Binder M."/>
            <person name="Choi C."/>
            <person name="Clum A."/>
            <person name="Copeland A."/>
            <person name="Grisel N."/>
            <person name="Haridas S."/>
            <person name="Kipfer T."/>
            <person name="LaButti K."/>
            <person name="Lindquist E."/>
            <person name="Lipzen A."/>
            <person name="Maire R."/>
            <person name="Meier B."/>
            <person name="Mihaltcheva S."/>
            <person name="Molinier V."/>
            <person name="Murat C."/>
            <person name="Poggeler S."/>
            <person name="Quandt C.A."/>
            <person name="Sperisen C."/>
            <person name="Tritt A."/>
            <person name="Tisserant E."/>
            <person name="Crous P.W."/>
            <person name="Henrissat B."/>
            <person name="Nehls U."/>
            <person name="Egli S."/>
            <person name="Spatafora J.W."/>
            <person name="Grigoriev I.V."/>
            <person name="Martin F.M."/>
        </authorList>
    </citation>
    <scope>NUCLEOTIDE SEQUENCE [LARGE SCALE GENOMIC DNA]</scope>
    <source>
        <strain evidence="2 3">CBS 207.34</strain>
    </source>
</reference>
<protein>
    <submittedName>
        <fullName evidence="2">Uncharacterized protein</fullName>
    </submittedName>
</protein>
<feature type="compositionally biased region" description="Basic and acidic residues" evidence="1">
    <location>
        <begin position="285"/>
        <end position="296"/>
    </location>
</feature>
<dbReference type="GO" id="GO:0001164">
    <property type="term" value="F:RNA polymerase I core promoter sequence-specific DNA binding"/>
    <property type="evidence" value="ECO:0007669"/>
    <property type="project" value="InterPro"/>
</dbReference>
<dbReference type="GO" id="GO:0042790">
    <property type="term" value="P:nucleolar large rRNA transcription by RNA polymerase I"/>
    <property type="evidence" value="ECO:0007669"/>
    <property type="project" value="TreeGrafter"/>
</dbReference>
<dbReference type="PANTHER" id="PTHR28244">
    <property type="entry name" value="RNA POLYMERASE I-SPECIFIC TRANSCRIPTION INITIATION FACTOR RRN11"/>
    <property type="match status" value="1"/>
</dbReference>
<organism evidence="2 3">
    <name type="scientific">Glonium stellatum</name>
    <dbReference type="NCBI Taxonomy" id="574774"/>
    <lineage>
        <taxon>Eukaryota</taxon>
        <taxon>Fungi</taxon>
        <taxon>Dikarya</taxon>
        <taxon>Ascomycota</taxon>
        <taxon>Pezizomycotina</taxon>
        <taxon>Dothideomycetes</taxon>
        <taxon>Pleosporomycetidae</taxon>
        <taxon>Gloniales</taxon>
        <taxon>Gloniaceae</taxon>
        <taxon>Glonium</taxon>
    </lineage>
</organism>
<keyword evidence="3" id="KW-1185">Reference proteome</keyword>
<accession>A0A8E2JQ60</accession>
<feature type="region of interest" description="Disordered" evidence="1">
    <location>
        <begin position="82"/>
        <end position="104"/>
    </location>
</feature>
<feature type="region of interest" description="Disordered" evidence="1">
    <location>
        <begin position="285"/>
        <end position="320"/>
    </location>
</feature>
<dbReference type="InterPro" id="IPR053029">
    <property type="entry name" value="RNA_pol_I-specific_init_factor"/>
</dbReference>
<sequence length="453" mass="51260">MHYFVAPLNPGQQTTYSLRTSQYKKARKRKRDEEDEPSISAEDDVQSTGETSNTQSQRSSFTLLTAAEATQRRVAGLLPEDELEIPPAPFPHAPAPSSREKQTPMHVQIELADLHPPLFAVNTVSSAEPLDGSSSKRENLRQTHLSVLTTILHHCLLEGDYDRAGRAWGMILRSQIAGKPIDVRAHGQWGIGAEILLRRNSKQARQSQNPRRNSRELDDDESPVIHEDAFSEEGFRLARDYYERLILQHPKRKIHPHSIDEGIFYPAMFSLWIYEVSERSKRAREQLNGSDRRSGSSEDISSDDDSNSDSRNARSPAGTRIATAYEMMEIKNEELRKAREIAERLDHLLVSPPFDKHPDLLQLRGMVGLWIGDLIVKGVPFKQTGESWSIDTSREDDEQDENIADSVARLEARKSIADKRAELEKARDFFRRARANGGRLRGGINRLGSESNI</sequence>
<evidence type="ECO:0000313" key="2">
    <source>
        <dbReference type="EMBL" id="OCL05504.1"/>
    </source>
</evidence>
<feature type="compositionally biased region" description="Polar residues" evidence="1">
    <location>
        <begin position="10"/>
        <end position="21"/>
    </location>
</feature>
<name>A0A8E2JQ60_9PEZI</name>
<feature type="compositionally biased region" description="Acidic residues" evidence="1">
    <location>
        <begin position="33"/>
        <end position="45"/>
    </location>
</feature>
<feature type="region of interest" description="Disordered" evidence="1">
    <location>
        <begin position="1"/>
        <end position="60"/>
    </location>
</feature>
<proteinExistence type="predicted"/>
<dbReference type="GO" id="GO:0001181">
    <property type="term" value="F:RNA polymerase I general transcription initiation factor activity"/>
    <property type="evidence" value="ECO:0007669"/>
    <property type="project" value="InterPro"/>
</dbReference>
<dbReference type="Pfam" id="PF04090">
    <property type="entry name" value="Rrn11"/>
    <property type="match status" value="1"/>
</dbReference>
<dbReference type="PANTHER" id="PTHR28244:SF1">
    <property type="entry name" value="RNA POLYMERASE I-SPECIFIC TRANSCRIPTION INITIATION FACTOR RRN11"/>
    <property type="match status" value="1"/>
</dbReference>
<feature type="compositionally biased region" description="Polar residues" evidence="1">
    <location>
        <begin position="46"/>
        <end position="60"/>
    </location>
</feature>
<evidence type="ECO:0000313" key="3">
    <source>
        <dbReference type="Proteomes" id="UP000250140"/>
    </source>
</evidence>
<gene>
    <name evidence="2" type="ORF">AOQ84DRAFT_344712</name>
</gene>
<dbReference type="InterPro" id="IPR007224">
    <property type="entry name" value="TIF_Rrn11"/>
</dbReference>
<dbReference type="AlphaFoldDB" id="A0A8E2JQ60"/>
<dbReference type="OrthoDB" id="2159786at2759"/>
<dbReference type="Proteomes" id="UP000250140">
    <property type="component" value="Unassembled WGS sequence"/>
</dbReference>